<keyword evidence="3" id="KW-1185">Reference proteome</keyword>
<evidence type="ECO:0000313" key="2">
    <source>
        <dbReference type="EMBL" id="KJE88379.1"/>
    </source>
</evidence>
<organism evidence="2 3">
    <name type="scientific">Capsaspora owczarzaki (strain ATCC 30864)</name>
    <dbReference type="NCBI Taxonomy" id="595528"/>
    <lineage>
        <taxon>Eukaryota</taxon>
        <taxon>Filasterea</taxon>
        <taxon>Capsaspora</taxon>
    </lineage>
</organism>
<feature type="region of interest" description="Disordered" evidence="1">
    <location>
        <begin position="1"/>
        <end position="66"/>
    </location>
</feature>
<dbReference type="EMBL" id="KE346360">
    <property type="protein sequence ID" value="KJE88379.1"/>
    <property type="molecule type" value="Genomic_DNA"/>
</dbReference>
<evidence type="ECO:0000256" key="1">
    <source>
        <dbReference type="SAM" id="MobiDB-lite"/>
    </source>
</evidence>
<dbReference type="InParanoid" id="A0A0D2X037"/>
<protein>
    <submittedName>
        <fullName evidence="2">Uncharacterized protein</fullName>
    </submittedName>
</protein>
<gene>
    <name evidence="2" type="ORF">CAOG_000041</name>
</gene>
<proteinExistence type="predicted"/>
<name>A0A0D2X037_CAPO3</name>
<accession>A0A0D2X037</accession>
<feature type="compositionally biased region" description="Pro residues" evidence="1">
    <location>
        <begin position="1"/>
        <end position="10"/>
    </location>
</feature>
<dbReference type="Proteomes" id="UP000008743">
    <property type="component" value="Unassembled WGS sequence"/>
</dbReference>
<reference evidence="3" key="1">
    <citation type="submission" date="2011-02" db="EMBL/GenBank/DDBJ databases">
        <title>The Genome Sequence of Capsaspora owczarzaki ATCC 30864.</title>
        <authorList>
            <person name="Russ C."/>
            <person name="Cuomo C."/>
            <person name="Burger G."/>
            <person name="Gray M.W."/>
            <person name="Holland P.W.H."/>
            <person name="King N."/>
            <person name="Lang F.B.F."/>
            <person name="Roger A.J."/>
            <person name="Ruiz-Trillo I."/>
            <person name="Young S.K."/>
            <person name="Zeng Q."/>
            <person name="Gargeya S."/>
            <person name="Alvarado L."/>
            <person name="Berlin A."/>
            <person name="Chapman S.B."/>
            <person name="Chen Z."/>
            <person name="Freedman E."/>
            <person name="Gellesch M."/>
            <person name="Goldberg J."/>
            <person name="Griggs A."/>
            <person name="Gujja S."/>
            <person name="Heilman E."/>
            <person name="Heiman D."/>
            <person name="Howarth C."/>
            <person name="Mehta T."/>
            <person name="Neiman D."/>
            <person name="Pearson M."/>
            <person name="Roberts A."/>
            <person name="Saif S."/>
            <person name="Shea T."/>
            <person name="Shenoy N."/>
            <person name="Sisk P."/>
            <person name="Stolte C."/>
            <person name="Sykes S."/>
            <person name="White J."/>
            <person name="Yandava C."/>
            <person name="Haas B."/>
            <person name="Nusbaum C."/>
            <person name="Birren B."/>
        </authorList>
    </citation>
    <scope>NUCLEOTIDE SEQUENCE</scope>
    <source>
        <strain evidence="3">ATCC 30864</strain>
    </source>
</reference>
<evidence type="ECO:0000313" key="3">
    <source>
        <dbReference type="Proteomes" id="UP000008743"/>
    </source>
</evidence>
<dbReference type="AlphaFoldDB" id="A0A0D2X037"/>
<sequence>MTSVNDPPPTYTETSPPAMPGWTEGTGAAGPSTQAGVGAPPAYEAPFSAYPAPSDTRSSQAAAAAGAPPLFEAATQTPHTPTSSAFVAPTNHPLLFRLAERFRIPILYKRTVHLTVLALNNLPLKRNGKQFFPVVEIFRVEPGGTRSLFKSGVLVKARSLAVNITVNFSLDAAPAASDPTGQATCLEIHVRGHRDILMDSTLSILKLSYAELVQNPAARVDLAYGPLQFPLPKPPAMSAAESRPQAEQSAITLKWMVATPAAQDIRFEGEFVGFYAAGNKMLSGMQPSNGNFIIRVNNLPVFVFHGDNSADCSNIVMSTAARDGIPSSPLLRLVRTTPVTRDASWTIQDMSSVPIARVSLLYSRIDYMGGGAVQEVTTDGPVANIYEALLSWPNAIVYRRLLRYLPPPPPPPQPAEGQAAPQVFYPPPTNAGTVTYPVESKFSATFAWNEDCVQLLAQTVALCVARNSVRSMERTIVGSSIAPLM</sequence>
<dbReference type="RefSeq" id="XP_004364912.2">
    <property type="nucleotide sequence ID" value="XM_004364855.2"/>
</dbReference>